<name>A0ABT7VVR5_9GAMM</name>
<dbReference type="InterPro" id="IPR027417">
    <property type="entry name" value="P-loop_NTPase"/>
</dbReference>
<dbReference type="SUPFAM" id="SSF52540">
    <property type="entry name" value="P-loop containing nucleoside triphosphate hydrolases"/>
    <property type="match status" value="1"/>
</dbReference>
<evidence type="ECO:0000313" key="3">
    <source>
        <dbReference type="EMBL" id="MDM8563672.1"/>
    </source>
</evidence>
<feature type="coiled-coil region" evidence="1">
    <location>
        <begin position="238"/>
        <end position="265"/>
    </location>
</feature>
<protein>
    <submittedName>
        <fullName evidence="3">AAA domain-containing protein</fullName>
    </submittedName>
</protein>
<reference evidence="3" key="1">
    <citation type="submission" date="2023-06" db="EMBL/GenBank/DDBJ databases">
        <title>Uncultivated large filamentous bacteria from sulfidic sediments reveal new species and different genomic features in energy metabolism and defense.</title>
        <authorList>
            <person name="Fonseca A."/>
        </authorList>
    </citation>
    <scope>NUCLEOTIDE SEQUENCE</scope>
    <source>
        <strain evidence="3">HSG4</strain>
    </source>
</reference>
<dbReference type="Proteomes" id="UP001171945">
    <property type="component" value="Unassembled WGS sequence"/>
</dbReference>
<sequence>MFDVKAAEIALNRQKTALDAIRFDRAVRDDLRLLLVEPQKVATPTTVEDIQFVQQLDESQQEVVQTALGTQDFLIVQGPPGTGKTRMITEVILKTLQKNPDTRILLSSQTHVALDNALERIQEHRDLKLVRIGNHEKVAENIHALMLDEQRHQWQKQVVKNGEFFLTDWATQQGLSQQDIENTKISILLLQIKELSSKIATLIEKRVVREKQLNAIRPKSGRQSKKKAKLPPETVSEIQSLEREIASLKKEANSSKKERTEIYEKLGIKAKKRGQFTLETIEEEINKLVDLSEPKMKMLQQRLSLQVEWFEQFGRSDKFNVPLLKRSQVVAGTCIGVLKEIQDINFDLCIVDEASKATATAVLVPISRARRCRLVGDTKQLPPFKDEAGRDASFLSHHDLGQS</sequence>
<dbReference type="InterPro" id="IPR041677">
    <property type="entry name" value="DNA2/NAM7_AAA_11"/>
</dbReference>
<dbReference type="PANTHER" id="PTHR43788:SF8">
    <property type="entry name" value="DNA-BINDING PROTEIN SMUBP-2"/>
    <property type="match status" value="1"/>
</dbReference>
<keyword evidence="4" id="KW-1185">Reference proteome</keyword>
<evidence type="ECO:0000256" key="1">
    <source>
        <dbReference type="SAM" id="Coils"/>
    </source>
</evidence>
<proteinExistence type="predicted"/>
<organism evidence="3 4">
    <name type="scientific">Candidatus Marithioploca araucensis</name>
    <dbReference type="NCBI Taxonomy" id="70273"/>
    <lineage>
        <taxon>Bacteria</taxon>
        <taxon>Pseudomonadati</taxon>
        <taxon>Pseudomonadota</taxon>
        <taxon>Gammaproteobacteria</taxon>
        <taxon>Thiotrichales</taxon>
        <taxon>Thiotrichaceae</taxon>
        <taxon>Candidatus Marithioploca</taxon>
    </lineage>
</organism>
<dbReference type="InterPro" id="IPR050534">
    <property type="entry name" value="Coronavir_polyprotein_1ab"/>
</dbReference>
<feature type="non-terminal residue" evidence="3">
    <location>
        <position position="403"/>
    </location>
</feature>
<gene>
    <name evidence="3" type="ORF">QUF54_09995</name>
</gene>
<accession>A0ABT7VVR5</accession>
<dbReference type="Gene3D" id="3.40.50.300">
    <property type="entry name" value="P-loop containing nucleotide triphosphate hydrolases"/>
    <property type="match status" value="1"/>
</dbReference>
<evidence type="ECO:0000313" key="4">
    <source>
        <dbReference type="Proteomes" id="UP001171945"/>
    </source>
</evidence>
<evidence type="ECO:0000259" key="2">
    <source>
        <dbReference type="Pfam" id="PF13086"/>
    </source>
</evidence>
<keyword evidence="1" id="KW-0175">Coiled coil</keyword>
<dbReference type="EMBL" id="JAUCGM010000794">
    <property type="protein sequence ID" value="MDM8563672.1"/>
    <property type="molecule type" value="Genomic_DNA"/>
</dbReference>
<feature type="domain" description="DNA2/NAM7 helicase helicase" evidence="2">
    <location>
        <begin position="55"/>
        <end position="384"/>
    </location>
</feature>
<dbReference type="PANTHER" id="PTHR43788">
    <property type="entry name" value="DNA2/NAM7 HELICASE FAMILY MEMBER"/>
    <property type="match status" value="1"/>
</dbReference>
<dbReference type="Pfam" id="PF13086">
    <property type="entry name" value="AAA_11"/>
    <property type="match status" value="1"/>
</dbReference>
<comment type="caution">
    <text evidence="3">The sequence shown here is derived from an EMBL/GenBank/DDBJ whole genome shotgun (WGS) entry which is preliminary data.</text>
</comment>